<gene>
    <name evidence="2" type="ORF">C1SCF055_LOCUS42457</name>
</gene>
<dbReference type="Proteomes" id="UP001152797">
    <property type="component" value="Unassembled WGS sequence"/>
</dbReference>
<dbReference type="EMBL" id="CAMXCT010006658">
    <property type="protein sequence ID" value="CAI4017845.1"/>
    <property type="molecule type" value="Genomic_DNA"/>
</dbReference>
<evidence type="ECO:0000313" key="2">
    <source>
        <dbReference type="EMBL" id="CAI4017845.1"/>
    </source>
</evidence>
<protein>
    <submittedName>
        <fullName evidence="2">Uncharacterized protein</fullName>
    </submittedName>
</protein>
<proteinExistence type="predicted"/>
<reference evidence="3" key="2">
    <citation type="submission" date="2024-04" db="EMBL/GenBank/DDBJ databases">
        <authorList>
            <person name="Chen Y."/>
            <person name="Shah S."/>
            <person name="Dougan E. K."/>
            <person name="Thang M."/>
            <person name="Chan C."/>
        </authorList>
    </citation>
    <scope>NUCLEOTIDE SEQUENCE [LARGE SCALE GENOMIC DNA]</scope>
</reference>
<accession>A0A9P1GN35</accession>
<evidence type="ECO:0000256" key="1">
    <source>
        <dbReference type="SAM" id="MobiDB-lite"/>
    </source>
</evidence>
<comment type="caution">
    <text evidence="2">The sequence shown here is derived from an EMBL/GenBank/DDBJ whole genome shotgun (WGS) entry which is preliminary data.</text>
</comment>
<reference evidence="2" key="1">
    <citation type="submission" date="2022-10" db="EMBL/GenBank/DDBJ databases">
        <authorList>
            <person name="Chen Y."/>
            <person name="Dougan E. K."/>
            <person name="Chan C."/>
            <person name="Rhodes N."/>
            <person name="Thang M."/>
        </authorList>
    </citation>
    <scope>NUCLEOTIDE SEQUENCE</scope>
</reference>
<dbReference type="EMBL" id="CAMXCT030006658">
    <property type="protein sequence ID" value="CAL4805157.1"/>
    <property type="molecule type" value="Genomic_DNA"/>
</dbReference>
<sequence length="153" mass="17494">KLWWSLWLLDLVHAAKVRPSVVTAPLNLLVQEPGLEASNHTLFNTLGDKESALALMNATGEHHSAMFIDGGDEGIMEHDMDEHGMDAMDDFHEDHETDHGMDEHYDDHYDEHYDHDSHDDMHFDPEDFFGVEQKGNMDGYGGSTSDFWSHWRG</sequence>
<feature type="non-terminal residue" evidence="2">
    <location>
        <position position="153"/>
    </location>
</feature>
<evidence type="ECO:0000313" key="3">
    <source>
        <dbReference type="EMBL" id="CAL1171220.1"/>
    </source>
</evidence>
<organism evidence="2">
    <name type="scientific">Cladocopium goreaui</name>
    <dbReference type="NCBI Taxonomy" id="2562237"/>
    <lineage>
        <taxon>Eukaryota</taxon>
        <taxon>Sar</taxon>
        <taxon>Alveolata</taxon>
        <taxon>Dinophyceae</taxon>
        <taxon>Suessiales</taxon>
        <taxon>Symbiodiniaceae</taxon>
        <taxon>Cladocopium</taxon>
    </lineage>
</organism>
<dbReference type="EMBL" id="CAMXCT020006658">
    <property type="protein sequence ID" value="CAL1171220.1"/>
    <property type="molecule type" value="Genomic_DNA"/>
</dbReference>
<keyword evidence="4" id="KW-1185">Reference proteome</keyword>
<evidence type="ECO:0000313" key="4">
    <source>
        <dbReference type="Proteomes" id="UP001152797"/>
    </source>
</evidence>
<dbReference type="AlphaFoldDB" id="A0A9P1GN35"/>
<name>A0A9P1GN35_9DINO</name>
<feature type="region of interest" description="Disordered" evidence="1">
    <location>
        <begin position="96"/>
        <end position="117"/>
    </location>
</feature>